<dbReference type="AlphaFoldDB" id="R7YKS0"/>
<name>R7YKS0_CONA1</name>
<dbReference type="PROSITE" id="PS50235">
    <property type="entry name" value="USP_3"/>
    <property type="match status" value="1"/>
</dbReference>
<sequence>MPRQRTFLRKGNSGRVTPAVTKPKPTEGTMRKPTPPYKGTTGGPKAAVQEPEKEAPSAAKPLTVKRRAPETDERPTKRLKQNPLDTTPTARKRRRVIEDSDDEVEVKRKVKQGDVTDAVNVRKIAAPVAKSTIQVQSKAPPAPPKALGVKPKPPPVQLKPGQKRKADPSVAAADKGETPHKVRKVLAPKKTKALENIQKPVEVKELVQVKKPIESQPPKEAKDLNIDQEPNEAKATQSTKKPARQKIAGSNHIQSIMPVLAAVLDPKVLRSELDPITPAEEHAADARKMINSFKQAEKDRKTVASAIKALPQATLPAREQRCLEAAQLLAGLEQANKATEAKKAPADYLFQCVFAHFNRKRSGAPLWDDVSQQDPTHFLMAILNRLRDLAVDLEGEAGSEDAQMTYLDEQFRFYTDNTVTCSECGHETKMTGADWALPLTITPKSIAFLLVEWLTDPFLAKEQTIARSCENCCACTAKCGDCEKCAKKVEGTGKHVGIKKAPKYLTVRIGRTDGADTKKRTQAVELPIFDTAKIKVPGSTDDAIEYKLKAVVKHIQHAKNDGRFVTYVMAQDDCFRYSGKEVEHIEENLRLRLRDNPKELSHLVVLERQDESAKQQ</sequence>
<dbReference type="Gene3D" id="3.90.70.10">
    <property type="entry name" value="Cysteine proteinases"/>
    <property type="match status" value="1"/>
</dbReference>
<proteinExistence type="predicted"/>
<dbReference type="GO" id="GO:0004843">
    <property type="term" value="F:cysteine-type deubiquitinase activity"/>
    <property type="evidence" value="ECO:0007669"/>
    <property type="project" value="InterPro"/>
</dbReference>
<feature type="region of interest" description="Disordered" evidence="1">
    <location>
        <begin position="1"/>
        <end position="106"/>
    </location>
</feature>
<dbReference type="EMBL" id="JH767559">
    <property type="protein sequence ID" value="EON62495.1"/>
    <property type="molecule type" value="Genomic_DNA"/>
</dbReference>
<keyword evidence="4" id="KW-1185">Reference proteome</keyword>
<accession>R7YKS0</accession>
<feature type="compositionally biased region" description="Basic and acidic residues" evidence="1">
    <location>
        <begin position="212"/>
        <end position="225"/>
    </location>
</feature>
<evidence type="ECO:0000313" key="3">
    <source>
        <dbReference type="EMBL" id="EON62495.1"/>
    </source>
</evidence>
<dbReference type="GO" id="GO:0005634">
    <property type="term" value="C:nucleus"/>
    <property type="evidence" value="ECO:0007669"/>
    <property type="project" value="TreeGrafter"/>
</dbReference>
<feature type="compositionally biased region" description="Basic and acidic residues" evidence="1">
    <location>
        <begin position="67"/>
        <end position="76"/>
    </location>
</feature>
<feature type="region of interest" description="Disordered" evidence="1">
    <location>
        <begin position="212"/>
        <end position="248"/>
    </location>
</feature>
<dbReference type="GO" id="GO:0016579">
    <property type="term" value="P:protein deubiquitination"/>
    <property type="evidence" value="ECO:0007669"/>
    <property type="project" value="InterPro"/>
</dbReference>
<gene>
    <name evidence="3" type="ORF">W97_01718</name>
</gene>
<evidence type="ECO:0000313" key="4">
    <source>
        <dbReference type="Proteomes" id="UP000016924"/>
    </source>
</evidence>
<dbReference type="OrthoDB" id="10338678at2759"/>
<dbReference type="CDD" id="cd02257">
    <property type="entry name" value="Peptidase_C19"/>
    <property type="match status" value="1"/>
</dbReference>
<dbReference type="RefSeq" id="XP_007777812.1">
    <property type="nucleotide sequence ID" value="XM_007779622.1"/>
</dbReference>
<dbReference type="Pfam" id="PF00443">
    <property type="entry name" value="UCH"/>
    <property type="match status" value="1"/>
</dbReference>
<dbReference type="InterPro" id="IPR050164">
    <property type="entry name" value="Peptidase_C19"/>
</dbReference>
<dbReference type="InterPro" id="IPR028889">
    <property type="entry name" value="USP"/>
</dbReference>
<dbReference type="PANTHER" id="PTHR24006">
    <property type="entry name" value="UBIQUITIN CARBOXYL-TERMINAL HYDROLASE"/>
    <property type="match status" value="1"/>
</dbReference>
<dbReference type="Proteomes" id="UP000016924">
    <property type="component" value="Unassembled WGS sequence"/>
</dbReference>
<organism evidence="3 4">
    <name type="scientific">Coniosporium apollinis (strain CBS 100218)</name>
    <name type="common">Rock-inhabiting black yeast</name>
    <dbReference type="NCBI Taxonomy" id="1168221"/>
    <lineage>
        <taxon>Eukaryota</taxon>
        <taxon>Fungi</taxon>
        <taxon>Dikarya</taxon>
        <taxon>Ascomycota</taxon>
        <taxon>Pezizomycotina</taxon>
        <taxon>Dothideomycetes</taxon>
        <taxon>Dothideomycetes incertae sedis</taxon>
        <taxon>Coniosporium</taxon>
    </lineage>
</organism>
<feature type="region of interest" description="Disordered" evidence="1">
    <location>
        <begin position="130"/>
        <end position="180"/>
    </location>
</feature>
<dbReference type="InterPro" id="IPR001394">
    <property type="entry name" value="Peptidase_C19_UCH"/>
</dbReference>
<protein>
    <recommendedName>
        <fullName evidence="2">USP domain-containing protein</fullName>
    </recommendedName>
</protein>
<dbReference type="InterPro" id="IPR038765">
    <property type="entry name" value="Papain-like_cys_pep_sf"/>
</dbReference>
<reference evidence="4" key="1">
    <citation type="submission" date="2012-06" db="EMBL/GenBank/DDBJ databases">
        <title>The genome sequence of Coniosporium apollinis CBS 100218.</title>
        <authorList>
            <consortium name="The Broad Institute Genome Sequencing Platform"/>
            <person name="Cuomo C."/>
            <person name="Gorbushina A."/>
            <person name="Noack S."/>
            <person name="Walker B."/>
            <person name="Young S.K."/>
            <person name="Zeng Q."/>
            <person name="Gargeya S."/>
            <person name="Fitzgerald M."/>
            <person name="Haas B."/>
            <person name="Abouelleil A."/>
            <person name="Alvarado L."/>
            <person name="Arachchi H.M."/>
            <person name="Berlin A.M."/>
            <person name="Chapman S.B."/>
            <person name="Goldberg J."/>
            <person name="Griggs A."/>
            <person name="Gujja S."/>
            <person name="Hansen M."/>
            <person name="Howarth C."/>
            <person name="Imamovic A."/>
            <person name="Larimer J."/>
            <person name="McCowan C."/>
            <person name="Montmayeur A."/>
            <person name="Murphy C."/>
            <person name="Neiman D."/>
            <person name="Pearson M."/>
            <person name="Priest M."/>
            <person name="Roberts A."/>
            <person name="Saif S."/>
            <person name="Shea T."/>
            <person name="Sisk P."/>
            <person name="Sykes S."/>
            <person name="Wortman J."/>
            <person name="Nusbaum C."/>
            <person name="Birren B."/>
        </authorList>
    </citation>
    <scope>NUCLEOTIDE SEQUENCE [LARGE SCALE GENOMIC DNA]</scope>
    <source>
        <strain evidence="4">CBS 100218</strain>
    </source>
</reference>
<dbReference type="HOGENOM" id="CLU_443438_0_0_1"/>
<dbReference type="GeneID" id="19899029"/>
<evidence type="ECO:0000259" key="2">
    <source>
        <dbReference type="PROSITE" id="PS50235"/>
    </source>
</evidence>
<dbReference type="SUPFAM" id="SSF54001">
    <property type="entry name" value="Cysteine proteinases"/>
    <property type="match status" value="1"/>
</dbReference>
<dbReference type="GO" id="GO:0005829">
    <property type="term" value="C:cytosol"/>
    <property type="evidence" value="ECO:0007669"/>
    <property type="project" value="TreeGrafter"/>
</dbReference>
<feature type="domain" description="USP" evidence="2">
    <location>
        <begin position="308"/>
        <end position="609"/>
    </location>
</feature>
<evidence type="ECO:0000256" key="1">
    <source>
        <dbReference type="SAM" id="MobiDB-lite"/>
    </source>
</evidence>